<dbReference type="SUPFAM" id="SSF49899">
    <property type="entry name" value="Concanavalin A-like lectins/glucanases"/>
    <property type="match status" value="1"/>
</dbReference>
<dbReference type="PANTHER" id="PTHR24099">
    <property type="entry name" value="E3 UBIQUITIN-PROTEIN LIGASE TRIM36-RELATED"/>
    <property type="match status" value="1"/>
</dbReference>
<dbReference type="InterPro" id="IPR013320">
    <property type="entry name" value="ConA-like_dom_sf"/>
</dbReference>
<evidence type="ECO:0000313" key="2">
    <source>
        <dbReference type="EMBL" id="EEN52176.1"/>
    </source>
</evidence>
<dbReference type="InterPro" id="IPR043136">
    <property type="entry name" value="B30.2/SPRY_sf"/>
</dbReference>
<proteinExistence type="predicted"/>
<reference evidence="2" key="1">
    <citation type="journal article" date="2008" name="Nature">
        <title>The amphioxus genome and the evolution of the chordate karyotype.</title>
        <authorList>
            <consortium name="US DOE Joint Genome Institute (JGI-PGF)"/>
            <person name="Putnam N.H."/>
            <person name="Butts T."/>
            <person name="Ferrier D.E.K."/>
            <person name="Furlong R.F."/>
            <person name="Hellsten U."/>
            <person name="Kawashima T."/>
            <person name="Robinson-Rechavi M."/>
            <person name="Shoguchi E."/>
            <person name="Terry A."/>
            <person name="Yu J.-K."/>
            <person name="Benito-Gutierrez E.L."/>
            <person name="Dubchak I."/>
            <person name="Garcia-Fernandez J."/>
            <person name="Gibson-Brown J.J."/>
            <person name="Grigoriev I.V."/>
            <person name="Horton A.C."/>
            <person name="de Jong P.J."/>
            <person name="Jurka J."/>
            <person name="Kapitonov V.V."/>
            <person name="Kohara Y."/>
            <person name="Kuroki Y."/>
            <person name="Lindquist E."/>
            <person name="Lucas S."/>
            <person name="Osoegawa K."/>
            <person name="Pennacchio L.A."/>
            <person name="Salamov A.A."/>
            <person name="Satou Y."/>
            <person name="Sauka-Spengler T."/>
            <person name="Schmutz J."/>
            <person name="Shin-I T."/>
            <person name="Toyoda A."/>
            <person name="Bronner-Fraser M."/>
            <person name="Fujiyama A."/>
            <person name="Holland L.Z."/>
            <person name="Holland P.W.H."/>
            <person name="Satoh N."/>
            <person name="Rokhsar D.S."/>
        </authorList>
    </citation>
    <scope>NUCLEOTIDE SEQUENCE [LARGE SCALE GENOMIC DNA]</scope>
    <source>
        <strain evidence="2">S238N-H82</strain>
        <tissue evidence="2">Testes</tissue>
    </source>
</reference>
<dbReference type="InterPro" id="IPR003877">
    <property type="entry name" value="SPRY_dom"/>
</dbReference>
<dbReference type="STRING" id="7739.C3Z5R3"/>
<sequence length="377" mass="42351">MASSVLGAESGKYWIDSVRCDVCNSPIGTSTVWSQLETVQSAESVTAKSAAAILTMGLLTTLNYTAVPSKPIQQSSAGAALLIGNVLYNKLWSKSLDTGVAGQSTVWHLSVSRAYYRTGEARGSQETWLQVLTGFDFRFRPVTAHSYLSLSNRNRTVAFEDGEDHYIRSPSVCERFNGASYSVLGDTPFPAVGKHYFEVSVRDSMSYSVGVALRMTPRDEHLGSNELSWCLRHTHVDGSYVTLHQGREHKRLWKGVFPVRRLGVLMDSDRGLLIFQDAERKAPLDTMYVRFEQGYMQYWCACYPERLYPAVELFHGNITVHTGYSVPKHLWNFNEDTSQGESSTWWRWYRNPSSMLSEPPYSPADIGMVTRSSEGSR</sequence>
<dbReference type="InterPro" id="IPR001870">
    <property type="entry name" value="B30.2/SPRY"/>
</dbReference>
<dbReference type="eggNOG" id="KOG2177">
    <property type="taxonomic scope" value="Eukaryota"/>
</dbReference>
<dbReference type="Gene3D" id="2.60.120.920">
    <property type="match status" value="1"/>
</dbReference>
<dbReference type="FunCoup" id="C3Z5R3">
    <property type="interactions" value="1"/>
</dbReference>
<dbReference type="PROSITE" id="PS50188">
    <property type="entry name" value="B302_SPRY"/>
    <property type="match status" value="1"/>
</dbReference>
<organism>
    <name type="scientific">Branchiostoma floridae</name>
    <name type="common">Florida lancelet</name>
    <name type="synonym">Amphioxus</name>
    <dbReference type="NCBI Taxonomy" id="7739"/>
    <lineage>
        <taxon>Eukaryota</taxon>
        <taxon>Metazoa</taxon>
        <taxon>Chordata</taxon>
        <taxon>Cephalochordata</taxon>
        <taxon>Leptocardii</taxon>
        <taxon>Amphioxiformes</taxon>
        <taxon>Branchiostomatidae</taxon>
        <taxon>Branchiostoma</taxon>
    </lineage>
</organism>
<protein>
    <recommendedName>
        <fullName evidence="1">B30.2/SPRY domain-containing protein</fullName>
    </recommendedName>
</protein>
<name>C3Z5R3_BRAFL</name>
<accession>C3Z5R3</accession>
<gene>
    <name evidence="2" type="ORF">BRAFLDRAFT_66106</name>
</gene>
<dbReference type="AlphaFoldDB" id="C3Z5R3"/>
<evidence type="ECO:0000259" key="1">
    <source>
        <dbReference type="PROSITE" id="PS50188"/>
    </source>
</evidence>
<dbReference type="InterPro" id="IPR050617">
    <property type="entry name" value="E3_ligase_FN3/SPRY"/>
</dbReference>
<dbReference type="Pfam" id="PF00622">
    <property type="entry name" value="SPRY"/>
    <property type="match status" value="1"/>
</dbReference>
<dbReference type="InParanoid" id="C3Z5R3"/>
<feature type="domain" description="B30.2/SPRY" evidence="1">
    <location>
        <begin position="117"/>
        <end position="329"/>
    </location>
</feature>
<dbReference type="PANTHER" id="PTHR24099:SF16">
    <property type="entry name" value="E3 UBIQUITIN-PROTEIN LIGASE MIDLINE-1-LIKE ISOFORM X1"/>
    <property type="match status" value="1"/>
</dbReference>
<dbReference type="EMBL" id="GG666583">
    <property type="protein sequence ID" value="EEN52176.1"/>
    <property type="molecule type" value="Genomic_DNA"/>
</dbReference>